<dbReference type="EMBL" id="JAUTXT010000036">
    <property type="protein sequence ID" value="KAK3672044.1"/>
    <property type="molecule type" value="Genomic_DNA"/>
</dbReference>
<feature type="domain" description="N-acetyltransferase" evidence="2">
    <location>
        <begin position="118"/>
        <end position="264"/>
    </location>
</feature>
<feature type="signal peptide" evidence="1">
    <location>
        <begin position="1"/>
        <end position="18"/>
    </location>
</feature>
<evidence type="ECO:0000313" key="3">
    <source>
        <dbReference type="EMBL" id="KAK3672044.1"/>
    </source>
</evidence>
<name>A0AAE0WHU6_9PEZI</name>
<dbReference type="InterPro" id="IPR052523">
    <property type="entry name" value="Trichothecene_AcTrans"/>
</dbReference>
<dbReference type="Gene3D" id="3.40.630.30">
    <property type="match status" value="1"/>
</dbReference>
<keyword evidence="4" id="KW-1185">Reference proteome</keyword>
<organism evidence="3 4">
    <name type="scientific">Recurvomyces mirabilis</name>
    <dbReference type="NCBI Taxonomy" id="574656"/>
    <lineage>
        <taxon>Eukaryota</taxon>
        <taxon>Fungi</taxon>
        <taxon>Dikarya</taxon>
        <taxon>Ascomycota</taxon>
        <taxon>Pezizomycotina</taxon>
        <taxon>Dothideomycetes</taxon>
        <taxon>Dothideomycetidae</taxon>
        <taxon>Mycosphaerellales</taxon>
        <taxon>Teratosphaeriaceae</taxon>
        <taxon>Recurvomyces</taxon>
    </lineage>
</organism>
<protein>
    <recommendedName>
        <fullName evidence="2">N-acetyltransferase domain-containing protein</fullName>
    </recommendedName>
</protein>
<dbReference type="InterPro" id="IPR000182">
    <property type="entry name" value="GNAT_dom"/>
</dbReference>
<dbReference type="InterPro" id="IPR016181">
    <property type="entry name" value="Acyl_CoA_acyltransferase"/>
</dbReference>
<dbReference type="GO" id="GO:0016747">
    <property type="term" value="F:acyltransferase activity, transferring groups other than amino-acyl groups"/>
    <property type="evidence" value="ECO:0007669"/>
    <property type="project" value="InterPro"/>
</dbReference>
<dbReference type="AlphaFoldDB" id="A0AAE0WHU6"/>
<sequence length="272" mass="30844">MIKSLIIALTTLLTSSRCFTTIRNGQQVLGGPDNEINIRPVVKEDLDDVVTTFLDAFGPGAIAQYTQFPDPSLRNYTHRCYLQLFEKDWARFEANELTFANVITVPRGPDEMESMRSKKVVSFAFWRWLEVKQERSSSFQFQPFHPLALRHEGKCSDHLDTNTTREAQVIAYMDDIERKYYSNLTHTELYLNVIATHPDWDGHGFGAAQVEYGLGKAKEAGANVTLVATPAGHPLYASLGFEAVANVTMQMFDGLGVLWLEYMRWNFEAEST</sequence>
<accession>A0AAE0WHU6</accession>
<reference evidence="3" key="1">
    <citation type="submission" date="2023-07" db="EMBL/GenBank/DDBJ databases">
        <title>Black Yeasts Isolated from many extreme environments.</title>
        <authorList>
            <person name="Coleine C."/>
            <person name="Stajich J.E."/>
            <person name="Selbmann L."/>
        </authorList>
    </citation>
    <scope>NUCLEOTIDE SEQUENCE</scope>
    <source>
        <strain evidence="3">CCFEE 5485</strain>
    </source>
</reference>
<dbReference type="PROSITE" id="PS51186">
    <property type="entry name" value="GNAT"/>
    <property type="match status" value="1"/>
</dbReference>
<proteinExistence type="predicted"/>
<dbReference type="SUPFAM" id="SSF55729">
    <property type="entry name" value="Acyl-CoA N-acyltransferases (Nat)"/>
    <property type="match status" value="1"/>
</dbReference>
<gene>
    <name evidence="3" type="ORF">LTR78_008014</name>
</gene>
<evidence type="ECO:0000259" key="2">
    <source>
        <dbReference type="PROSITE" id="PS51186"/>
    </source>
</evidence>
<evidence type="ECO:0000256" key="1">
    <source>
        <dbReference type="SAM" id="SignalP"/>
    </source>
</evidence>
<feature type="chain" id="PRO_5041992194" description="N-acetyltransferase domain-containing protein" evidence="1">
    <location>
        <begin position="19"/>
        <end position="272"/>
    </location>
</feature>
<dbReference type="PANTHER" id="PTHR42791:SF1">
    <property type="entry name" value="N-ACETYLTRANSFERASE DOMAIN-CONTAINING PROTEIN"/>
    <property type="match status" value="1"/>
</dbReference>
<comment type="caution">
    <text evidence="3">The sequence shown here is derived from an EMBL/GenBank/DDBJ whole genome shotgun (WGS) entry which is preliminary data.</text>
</comment>
<dbReference type="Proteomes" id="UP001274830">
    <property type="component" value="Unassembled WGS sequence"/>
</dbReference>
<dbReference type="PANTHER" id="PTHR42791">
    <property type="entry name" value="GNAT FAMILY ACETYLTRANSFERASE"/>
    <property type="match status" value="1"/>
</dbReference>
<evidence type="ECO:0000313" key="4">
    <source>
        <dbReference type="Proteomes" id="UP001274830"/>
    </source>
</evidence>
<keyword evidence="1" id="KW-0732">Signal</keyword>